<comment type="caution">
    <text evidence="2">The sequence shown here is derived from an EMBL/GenBank/DDBJ whole genome shotgun (WGS) entry which is preliminary data.</text>
</comment>
<feature type="region of interest" description="Disordered" evidence="1">
    <location>
        <begin position="103"/>
        <end position="132"/>
    </location>
</feature>
<organism evidence="2 3">
    <name type="scientific">Lentinula detonsa</name>
    <dbReference type="NCBI Taxonomy" id="2804962"/>
    <lineage>
        <taxon>Eukaryota</taxon>
        <taxon>Fungi</taxon>
        <taxon>Dikarya</taxon>
        <taxon>Basidiomycota</taxon>
        <taxon>Agaricomycotina</taxon>
        <taxon>Agaricomycetes</taxon>
        <taxon>Agaricomycetidae</taxon>
        <taxon>Agaricales</taxon>
        <taxon>Marasmiineae</taxon>
        <taxon>Omphalotaceae</taxon>
        <taxon>Lentinula</taxon>
    </lineage>
</organism>
<gene>
    <name evidence="2" type="ORF">DFH05DRAFT_1461231</name>
</gene>
<feature type="region of interest" description="Disordered" evidence="1">
    <location>
        <begin position="201"/>
        <end position="223"/>
    </location>
</feature>
<evidence type="ECO:0000256" key="1">
    <source>
        <dbReference type="SAM" id="MobiDB-lite"/>
    </source>
</evidence>
<dbReference type="AlphaFoldDB" id="A0A9W8TWT3"/>
<evidence type="ECO:0000313" key="3">
    <source>
        <dbReference type="Proteomes" id="UP001142393"/>
    </source>
</evidence>
<reference evidence="2 3" key="1">
    <citation type="journal article" date="2023" name="Proc. Natl. Acad. Sci. U.S.A.">
        <title>A global phylogenomic analysis of the shiitake genus Lentinula.</title>
        <authorList>
            <person name="Sierra-Patev S."/>
            <person name="Min B."/>
            <person name="Naranjo-Ortiz M."/>
            <person name="Looney B."/>
            <person name="Konkel Z."/>
            <person name="Slot J.C."/>
            <person name="Sakamoto Y."/>
            <person name="Steenwyk J.L."/>
            <person name="Rokas A."/>
            <person name="Carro J."/>
            <person name="Camarero S."/>
            <person name="Ferreira P."/>
            <person name="Molpeceres G."/>
            <person name="Ruiz-Duenas F.J."/>
            <person name="Serrano A."/>
            <person name="Henrissat B."/>
            <person name="Drula E."/>
            <person name="Hughes K.W."/>
            <person name="Mata J.L."/>
            <person name="Ishikawa N.K."/>
            <person name="Vargas-Isla R."/>
            <person name="Ushijima S."/>
            <person name="Smith C.A."/>
            <person name="Donoghue J."/>
            <person name="Ahrendt S."/>
            <person name="Andreopoulos W."/>
            <person name="He G."/>
            <person name="LaButti K."/>
            <person name="Lipzen A."/>
            <person name="Ng V."/>
            <person name="Riley R."/>
            <person name="Sandor L."/>
            <person name="Barry K."/>
            <person name="Martinez A.T."/>
            <person name="Xiao Y."/>
            <person name="Gibbons J.G."/>
            <person name="Terashima K."/>
            <person name="Grigoriev I.V."/>
            <person name="Hibbett D."/>
        </authorList>
    </citation>
    <scope>NUCLEOTIDE SEQUENCE [LARGE SCALE GENOMIC DNA]</scope>
    <source>
        <strain evidence="2 3">TFB7810</strain>
    </source>
</reference>
<keyword evidence="3" id="KW-1185">Reference proteome</keyword>
<evidence type="ECO:0000313" key="2">
    <source>
        <dbReference type="EMBL" id="KAJ3743055.1"/>
    </source>
</evidence>
<protein>
    <submittedName>
        <fullName evidence="2">Uncharacterized protein</fullName>
    </submittedName>
</protein>
<name>A0A9W8TWT3_9AGAR</name>
<accession>A0A9W8TWT3</accession>
<dbReference type="Proteomes" id="UP001142393">
    <property type="component" value="Unassembled WGS sequence"/>
</dbReference>
<proteinExistence type="predicted"/>
<feature type="compositionally biased region" description="Acidic residues" evidence="1">
    <location>
        <begin position="121"/>
        <end position="130"/>
    </location>
</feature>
<sequence>MPLALRSDFPSNHWVEPNEEALDLFPTYPNNRVSVMVPPLPPSSPPTAGPVIGALRIPQCANCKIGACVGHPCIVQNARNRCTSCAQRRIKCTDNETLAARNARLVKGERSSKRRGKKDEEVEEDDEEDHEMIHVPKGPQLGHRERYPRGTQSLEDHILIENRRIGEQQEMTLRVMDQMEERQERIENELARIARMLEARENVAKEGSKGKESKGKDEENVDE</sequence>
<dbReference type="EMBL" id="JANVFU010000009">
    <property type="protein sequence ID" value="KAJ3743055.1"/>
    <property type="molecule type" value="Genomic_DNA"/>
</dbReference>